<proteinExistence type="predicted"/>
<dbReference type="EMBL" id="JACAZF010000007">
    <property type="protein sequence ID" value="KAF7298589.1"/>
    <property type="molecule type" value="Genomic_DNA"/>
</dbReference>
<evidence type="ECO:0000313" key="4">
    <source>
        <dbReference type="Proteomes" id="UP000636479"/>
    </source>
</evidence>
<protein>
    <submittedName>
        <fullName evidence="3">RRM domain-containing protein</fullName>
    </submittedName>
</protein>
<dbReference type="InterPro" id="IPR012677">
    <property type="entry name" value="Nucleotide-bd_a/b_plait_sf"/>
</dbReference>
<dbReference type="RefSeq" id="XP_037217977.1">
    <property type="nucleotide sequence ID" value="XM_037364735.1"/>
</dbReference>
<evidence type="ECO:0000256" key="1">
    <source>
        <dbReference type="PROSITE-ProRule" id="PRU00176"/>
    </source>
</evidence>
<comment type="caution">
    <text evidence="3">The sequence shown here is derived from an EMBL/GenBank/DDBJ whole genome shotgun (WGS) entry which is preliminary data.</text>
</comment>
<keyword evidence="1" id="KW-0694">RNA-binding</keyword>
<evidence type="ECO:0000313" key="3">
    <source>
        <dbReference type="EMBL" id="KAF7298589.1"/>
    </source>
</evidence>
<keyword evidence="4" id="KW-1185">Reference proteome</keyword>
<dbReference type="InterPro" id="IPR035979">
    <property type="entry name" value="RBD_domain_sf"/>
</dbReference>
<dbReference type="SUPFAM" id="SSF54928">
    <property type="entry name" value="RNA-binding domain, RBD"/>
    <property type="match status" value="1"/>
</dbReference>
<sequence>MSKVVFVGNIPYKTSEDSLARVLNRAGQVLALRLVSDRDTGRLKGYGFCEFADHATALSAVRNLNNIEVNGRSLRISLAELDPILQGKTTKRGGIVEESDDGSSDVGDGREILSAIPLGRPLAPGRRAEEVIKQFMHDCSSMELQEILAQMKVLALEFEVSRIHLTWTSYDQAFAFTHPKRALALLQQQPQVGFAVYVGFAASGIISSSSLQQLLDTAKAPVAYSPTSAAFCIEYSTH</sequence>
<dbReference type="GeneID" id="59347251"/>
<dbReference type="PANTHER" id="PTHR45735:SF2">
    <property type="entry name" value="CLEAVAGE STIMULATION FACTOR SUBUNIT 2"/>
    <property type="match status" value="1"/>
</dbReference>
<dbReference type="AlphaFoldDB" id="A0A8H6VYA5"/>
<dbReference type="GO" id="GO:0003729">
    <property type="term" value="F:mRNA binding"/>
    <property type="evidence" value="ECO:0007669"/>
    <property type="project" value="TreeGrafter"/>
</dbReference>
<gene>
    <name evidence="3" type="ORF">MIND_00805700</name>
</gene>
<dbReference type="SMART" id="SM00360">
    <property type="entry name" value="RRM"/>
    <property type="match status" value="1"/>
</dbReference>
<feature type="domain" description="RRM" evidence="2">
    <location>
        <begin position="3"/>
        <end position="81"/>
    </location>
</feature>
<dbReference type="Pfam" id="PF00076">
    <property type="entry name" value="RRM_1"/>
    <property type="match status" value="1"/>
</dbReference>
<dbReference type="GO" id="GO:0005847">
    <property type="term" value="C:mRNA cleavage and polyadenylation specificity factor complex"/>
    <property type="evidence" value="ECO:0007669"/>
    <property type="project" value="TreeGrafter"/>
</dbReference>
<name>A0A8H6VYA5_9AGAR</name>
<evidence type="ECO:0000259" key="2">
    <source>
        <dbReference type="PROSITE" id="PS50102"/>
    </source>
</evidence>
<dbReference type="Proteomes" id="UP000636479">
    <property type="component" value="Unassembled WGS sequence"/>
</dbReference>
<dbReference type="OrthoDB" id="272703at2759"/>
<accession>A0A8H6VYA5</accession>
<dbReference type="PANTHER" id="PTHR45735">
    <property type="entry name" value="CLEAVAGE STIMULATION FACTOR SUBUNIT 2"/>
    <property type="match status" value="1"/>
</dbReference>
<dbReference type="Gene3D" id="3.30.70.330">
    <property type="match status" value="1"/>
</dbReference>
<organism evidence="3 4">
    <name type="scientific">Mycena indigotica</name>
    <dbReference type="NCBI Taxonomy" id="2126181"/>
    <lineage>
        <taxon>Eukaryota</taxon>
        <taxon>Fungi</taxon>
        <taxon>Dikarya</taxon>
        <taxon>Basidiomycota</taxon>
        <taxon>Agaricomycotina</taxon>
        <taxon>Agaricomycetes</taxon>
        <taxon>Agaricomycetidae</taxon>
        <taxon>Agaricales</taxon>
        <taxon>Marasmiineae</taxon>
        <taxon>Mycenaceae</taxon>
        <taxon>Mycena</taxon>
    </lineage>
</organism>
<dbReference type="InterPro" id="IPR000504">
    <property type="entry name" value="RRM_dom"/>
</dbReference>
<reference evidence="3" key="1">
    <citation type="submission" date="2020-05" db="EMBL/GenBank/DDBJ databases">
        <title>Mycena genomes resolve the evolution of fungal bioluminescence.</title>
        <authorList>
            <person name="Tsai I.J."/>
        </authorList>
    </citation>
    <scope>NUCLEOTIDE SEQUENCE</scope>
    <source>
        <strain evidence="3">171206Taipei</strain>
    </source>
</reference>
<dbReference type="PROSITE" id="PS50102">
    <property type="entry name" value="RRM"/>
    <property type="match status" value="1"/>
</dbReference>